<keyword evidence="3" id="KW-0653">Protein transport</keyword>
<dbReference type="GO" id="GO:0000149">
    <property type="term" value="F:SNARE binding"/>
    <property type="evidence" value="ECO:0007669"/>
    <property type="project" value="TreeGrafter"/>
</dbReference>
<keyword evidence="2" id="KW-0813">Transport</keyword>
<keyword evidence="11" id="KW-1185">Reference proteome</keyword>
<evidence type="ECO:0000256" key="4">
    <source>
        <dbReference type="ARBA" id="ARBA00022990"/>
    </source>
</evidence>
<dbReference type="PROSITE" id="PS00914">
    <property type="entry name" value="SYNTAXIN"/>
    <property type="match status" value="1"/>
</dbReference>
<evidence type="ECO:0000256" key="1">
    <source>
        <dbReference type="ARBA" id="ARBA00009063"/>
    </source>
</evidence>
<dbReference type="GO" id="GO:0006887">
    <property type="term" value="P:exocytosis"/>
    <property type="evidence" value="ECO:0007669"/>
    <property type="project" value="TreeGrafter"/>
</dbReference>
<evidence type="ECO:0000256" key="2">
    <source>
        <dbReference type="ARBA" id="ARBA00022448"/>
    </source>
</evidence>
<feature type="transmembrane region" description="Helical" evidence="8">
    <location>
        <begin position="43"/>
        <end position="65"/>
    </location>
</feature>
<feature type="transmembrane region" description="Helical" evidence="8">
    <location>
        <begin position="358"/>
        <end position="378"/>
    </location>
</feature>
<evidence type="ECO:0000256" key="8">
    <source>
        <dbReference type="SAM" id="Phobius"/>
    </source>
</evidence>
<keyword evidence="8" id="KW-1133">Transmembrane helix</keyword>
<protein>
    <recommendedName>
        <fullName evidence="9">t-SNARE coiled-coil homology domain-containing protein</fullName>
    </recommendedName>
</protein>
<keyword evidence="5 7" id="KW-0175">Coiled coil</keyword>
<feature type="coiled-coil region" evidence="7">
    <location>
        <begin position="123"/>
        <end position="150"/>
    </location>
</feature>
<evidence type="ECO:0000256" key="7">
    <source>
        <dbReference type="SAM" id="Coils"/>
    </source>
</evidence>
<dbReference type="CDD" id="cd00179">
    <property type="entry name" value="SynN"/>
    <property type="match status" value="1"/>
</dbReference>
<dbReference type="PANTHER" id="PTHR19957">
    <property type="entry name" value="SYNTAXIN"/>
    <property type="match status" value="1"/>
</dbReference>
<comment type="similarity">
    <text evidence="1 6">Belongs to the syntaxin family.</text>
</comment>
<reference evidence="10 11" key="1">
    <citation type="submission" date="2024-01" db="EMBL/GenBank/DDBJ databases">
        <title>The genomes of 5 underutilized Papilionoideae crops provide insights into root nodulation and disease resistanc.</title>
        <authorList>
            <person name="Yuan L."/>
        </authorList>
    </citation>
    <scope>NUCLEOTIDE SEQUENCE [LARGE SCALE GENOMIC DNA]</scope>
    <source>
        <strain evidence="10">ZHUSHIDOU_FW_LH</strain>
        <tissue evidence="10">Leaf</tissue>
    </source>
</reference>
<dbReference type="InterPro" id="IPR006012">
    <property type="entry name" value="Syntaxin/epimorphin_CS"/>
</dbReference>
<dbReference type="InterPro" id="IPR045242">
    <property type="entry name" value="Syntaxin"/>
</dbReference>
<dbReference type="GO" id="GO:0006906">
    <property type="term" value="P:vesicle fusion"/>
    <property type="evidence" value="ECO:0007669"/>
    <property type="project" value="TreeGrafter"/>
</dbReference>
<proteinExistence type="inferred from homology"/>
<dbReference type="SMART" id="SM00397">
    <property type="entry name" value="t_SNARE"/>
    <property type="match status" value="1"/>
</dbReference>
<gene>
    <name evidence="10" type="ORF">RIF29_19758</name>
</gene>
<dbReference type="FunFam" id="1.20.58.70:FF:000003">
    <property type="entry name" value="Qa-SNARE, Sso1/Syntaxin1-type, SYP12A-group"/>
    <property type="match status" value="1"/>
</dbReference>
<dbReference type="SUPFAM" id="SSF47661">
    <property type="entry name" value="t-snare proteins"/>
    <property type="match status" value="1"/>
</dbReference>
<dbReference type="SMART" id="SM00503">
    <property type="entry name" value="SynN"/>
    <property type="match status" value="1"/>
</dbReference>
<dbReference type="Gene3D" id="1.20.58.70">
    <property type="match status" value="1"/>
</dbReference>
<evidence type="ECO:0000256" key="3">
    <source>
        <dbReference type="ARBA" id="ARBA00022927"/>
    </source>
</evidence>
<keyword evidence="8" id="KW-0812">Transmembrane</keyword>
<evidence type="ECO:0000313" key="11">
    <source>
        <dbReference type="Proteomes" id="UP001372338"/>
    </source>
</evidence>
<evidence type="ECO:0000313" key="10">
    <source>
        <dbReference type="EMBL" id="KAK7267094.1"/>
    </source>
</evidence>
<dbReference type="EMBL" id="JAYWIO010000004">
    <property type="protein sequence ID" value="KAK7267094.1"/>
    <property type="molecule type" value="Genomic_DNA"/>
</dbReference>
<dbReference type="InterPro" id="IPR000727">
    <property type="entry name" value="T_SNARE_dom"/>
</dbReference>
<keyword evidence="4" id="KW-0007">Acetylation</keyword>
<name>A0AAN9F1U4_CROPI</name>
<dbReference type="CDD" id="cd15848">
    <property type="entry name" value="SNARE_syntaxin1-like"/>
    <property type="match status" value="1"/>
</dbReference>
<dbReference type="GO" id="GO:0048278">
    <property type="term" value="P:vesicle docking"/>
    <property type="evidence" value="ECO:0007669"/>
    <property type="project" value="TreeGrafter"/>
</dbReference>
<accession>A0AAN9F1U4</accession>
<dbReference type="PANTHER" id="PTHR19957:SF251">
    <property type="entry name" value="SYNTAXIN-RELATED PROTEIN KNOLLE"/>
    <property type="match status" value="1"/>
</dbReference>
<dbReference type="Pfam" id="PF05739">
    <property type="entry name" value="SNARE"/>
    <property type="match status" value="1"/>
</dbReference>
<evidence type="ECO:0000259" key="9">
    <source>
        <dbReference type="PROSITE" id="PS50192"/>
    </source>
</evidence>
<dbReference type="Gene3D" id="1.20.5.110">
    <property type="match status" value="1"/>
</dbReference>
<organism evidence="10 11">
    <name type="scientific">Crotalaria pallida</name>
    <name type="common">Smooth rattlebox</name>
    <name type="synonym">Crotalaria striata</name>
    <dbReference type="NCBI Taxonomy" id="3830"/>
    <lineage>
        <taxon>Eukaryota</taxon>
        <taxon>Viridiplantae</taxon>
        <taxon>Streptophyta</taxon>
        <taxon>Embryophyta</taxon>
        <taxon>Tracheophyta</taxon>
        <taxon>Spermatophyta</taxon>
        <taxon>Magnoliopsida</taxon>
        <taxon>eudicotyledons</taxon>
        <taxon>Gunneridae</taxon>
        <taxon>Pentapetalae</taxon>
        <taxon>rosids</taxon>
        <taxon>fabids</taxon>
        <taxon>Fabales</taxon>
        <taxon>Fabaceae</taxon>
        <taxon>Papilionoideae</taxon>
        <taxon>50 kb inversion clade</taxon>
        <taxon>genistoids sensu lato</taxon>
        <taxon>core genistoids</taxon>
        <taxon>Crotalarieae</taxon>
        <taxon>Crotalaria</taxon>
    </lineage>
</organism>
<feature type="domain" description="T-SNARE coiled-coil homology" evidence="9">
    <location>
        <begin position="286"/>
        <end position="348"/>
    </location>
</feature>
<evidence type="ECO:0000256" key="5">
    <source>
        <dbReference type="ARBA" id="ARBA00023054"/>
    </source>
</evidence>
<dbReference type="GO" id="GO:0005484">
    <property type="term" value="F:SNAP receptor activity"/>
    <property type="evidence" value="ECO:0007669"/>
    <property type="project" value="InterPro"/>
</dbReference>
<dbReference type="Proteomes" id="UP001372338">
    <property type="component" value="Unassembled WGS sequence"/>
</dbReference>
<dbReference type="FunFam" id="1.20.5.110:FF:000008">
    <property type="entry name" value="Syntaxin 132"/>
    <property type="match status" value="1"/>
</dbReference>
<evidence type="ECO:0000256" key="6">
    <source>
        <dbReference type="RuleBase" id="RU003858"/>
    </source>
</evidence>
<dbReference type="GO" id="GO:0012505">
    <property type="term" value="C:endomembrane system"/>
    <property type="evidence" value="ECO:0007669"/>
    <property type="project" value="TreeGrafter"/>
</dbReference>
<dbReference type="AlphaFoldDB" id="A0AAN9F1U4"/>
<keyword evidence="8" id="KW-0472">Membrane</keyword>
<comment type="caution">
    <text evidence="10">The sequence shown here is derived from an EMBL/GenBank/DDBJ whole genome shotgun (WGS) entry which is preliminary data.</text>
</comment>
<dbReference type="PROSITE" id="PS50192">
    <property type="entry name" value="T_SNARE"/>
    <property type="match status" value="1"/>
</dbReference>
<sequence length="384" mass="43513">MYLIFGNGNSYLPPPHITKLSVILVCVPFPSHKNSSLPLNFQITFSLFLPIHSVFSLSSHHYLLVFRMNDLMTKSFTSYVDLKKAALKDEVDLEAGVLPHHNVELTSSTTKLDTDMGLFLEEAEKAKTEMATLREILANLQQANEESKSLHKPEALKSLRNNINADIVTVLKKARAIRTNLEEMDKANAANRRLSGLKDGSPAIYRTRIAVVNGLRKKLKELMMEFQGLRQKMMTEYKDTIGRRYYTVTGEYPDEDVIEKIISNGDEEFLGKAIQEHGRGKVLETVVEIQDRYDSAKEIEKSLLELHQIFLDMAVMVEAQGEKMDDIEHHVLHASHYVKDGTKNLRTAKKYQSSSRKWMCIGILLLLIIILVIVIPIVTSLSSS</sequence>
<dbReference type="GO" id="GO:0006886">
    <property type="term" value="P:intracellular protein transport"/>
    <property type="evidence" value="ECO:0007669"/>
    <property type="project" value="InterPro"/>
</dbReference>
<dbReference type="GO" id="GO:0005886">
    <property type="term" value="C:plasma membrane"/>
    <property type="evidence" value="ECO:0007669"/>
    <property type="project" value="TreeGrafter"/>
</dbReference>
<dbReference type="Pfam" id="PF00804">
    <property type="entry name" value="Syntaxin"/>
    <property type="match status" value="1"/>
</dbReference>
<dbReference type="InterPro" id="IPR006011">
    <property type="entry name" value="Syntaxin_N"/>
</dbReference>
<dbReference type="GO" id="GO:0031201">
    <property type="term" value="C:SNARE complex"/>
    <property type="evidence" value="ECO:0007669"/>
    <property type="project" value="TreeGrafter"/>
</dbReference>
<dbReference type="InterPro" id="IPR010989">
    <property type="entry name" value="SNARE"/>
</dbReference>